<dbReference type="HOGENOM" id="CLU_3357467_0_0_10"/>
<dbReference type="Proteomes" id="UP000008718">
    <property type="component" value="Chromosome"/>
</dbReference>
<name>E4T1I4_PALPW</name>
<gene>
    <name evidence="1" type="ordered locus">Palpr_0418</name>
</gene>
<evidence type="ECO:0000313" key="1">
    <source>
        <dbReference type="EMBL" id="ADQ78578.1"/>
    </source>
</evidence>
<evidence type="ECO:0000313" key="2">
    <source>
        <dbReference type="Proteomes" id="UP000008718"/>
    </source>
</evidence>
<accession>E4T1I4</accession>
<reference key="1">
    <citation type="submission" date="2010-11" db="EMBL/GenBank/DDBJ databases">
        <title>The complete genome of Paludibacter propionicigenes DSM 17365.</title>
        <authorList>
            <consortium name="US DOE Joint Genome Institute (JGI-PGF)"/>
            <person name="Lucas S."/>
            <person name="Copeland A."/>
            <person name="Lapidus A."/>
            <person name="Bruce D."/>
            <person name="Goodwin L."/>
            <person name="Pitluck S."/>
            <person name="Kyrpides N."/>
            <person name="Mavromatis K."/>
            <person name="Ivanova N."/>
            <person name="Munk A.C."/>
            <person name="Brettin T."/>
            <person name="Detter J.C."/>
            <person name="Han C."/>
            <person name="Tapia R."/>
            <person name="Land M."/>
            <person name="Hauser L."/>
            <person name="Markowitz V."/>
            <person name="Cheng J.-F."/>
            <person name="Hugenholtz P."/>
            <person name="Woyke T."/>
            <person name="Wu D."/>
            <person name="Gronow S."/>
            <person name="Wellnitz S."/>
            <person name="Brambilla E."/>
            <person name="Klenk H.-P."/>
            <person name="Eisen J.A."/>
        </authorList>
    </citation>
    <scope>NUCLEOTIDE SEQUENCE</scope>
    <source>
        <strain>WB4</strain>
    </source>
</reference>
<reference evidence="1 2" key="2">
    <citation type="journal article" date="2011" name="Stand. Genomic Sci.">
        <title>Complete genome sequence of Paludibacter propionicigenes type strain (WB4).</title>
        <authorList>
            <person name="Gronow S."/>
            <person name="Munk C."/>
            <person name="Lapidus A."/>
            <person name="Nolan M."/>
            <person name="Lucas S."/>
            <person name="Hammon N."/>
            <person name="Deshpande S."/>
            <person name="Cheng J.F."/>
            <person name="Tapia R."/>
            <person name="Han C."/>
            <person name="Goodwin L."/>
            <person name="Pitluck S."/>
            <person name="Liolios K."/>
            <person name="Ivanova N."/>
            <person name="Mavromatis K."/>
            <person name="Mikhailova N."/>
            <person name="Pati A."/>
            <person name="Chen A."/>
            <person name="Palaniappan K."/>
            <person name="Land M."/>
            <person name="Hauser L."/>
            <person name="Chang Y.J."/>
            <person name="Jeffries C.D."/>
            <person name="Brambilla E."/>
            <person name="Rohde M."/>
            <person name="Goker M."/>
            <person name="Detter J.C."/>
            <person name="Woyke T."/>
            <person name="Bristow J."/>
            <person name="Eisen J.A."/>
            <person name="Markowitz V."/>
            <person name="Hugenholtz P."/>
            <person name="Kyrpides N.C."/>
            <person name="Klenk H.P."/>
        </authorList>
    </citation>
    <scope>NUCLEOTIDE SEQUENCE [LARGE SCALE GENOMIC DNA]</scope>
    <source>
        <strain evidence="2">DSM 17365 / JCM 13257 / WB4</strain>
    </source>
</reference>
<organism evidence="1 2">
    <name type="scientific">Paludibacter propionicigenes (strain DSM 17365 / JCM 13257 / WB4)</name>
    <dbReference type="NCBI Taxonomy" id="694427"/>
    <lineage>
        <taxon>Bacteria</taxon>
        <taxon>Pseudomonadati</taxon>
        <taxon>Bacteroidota</taxon>
        <taxon>Bacteroidia</taxon>
        <taxon>Bacteroidales</taxon>
        <taxon>Paludibacteraceae</taxon>
        <taxon>Paludibacter</taxon>
    </lineage>
</organism>
<proteinExistence type="predicted"/>
<dbReference type="EMBL" id="CP002345">
    <property type="protein sequence ID" value="ADQ78578.1"/>
    <property type="molecule type" value="Genomic_DNA"/>
</dbReference>
<protein>
    <submittedName>
        <fullName evidence="1">Uncharacterized protein</fullName>
    </submittedName>
</protein>
<dbReference type="KEGG" id="ppn:Palpr_0418"/>
<dbReference type="AlphaFoldDB" id="E4T1I4"/>
<sequence length="36" mass="4324">MLYSHFKCVEVQIVYNVIETLSFYAYCDLELYTIVI</sequence>
<keyword evidence="2" id="KW-1185">Reference proteome</keyword>